<evidence type="ECO:0000259" key="7">
    <source>
        <dbReference type="PROSITE" id="PS50048"/>
    </source>
</evidence>
<keyword evidence="4" id="KW-0804">Transcription</keyword>
<name>A0A117E088_ASPNG</name>
<feature type="region of interest" description="Disordered" evidence="6">
    <location>
        <begin position="625"/>
        <end position="646"/>
    </location>
</feature>
<keyword evidence="5" id="KW-0539">Nucleus</keyword>
<evidence type="ECO:0000256" key="4">
    <source>
        <dbReference type="ARBA" id="ARBA00023163"/>
    </source>
</evidence>
<dbReference type="PANTHER" id="PTHR31644:SF1">
    <property type="entry name" value="ZN(II)2CYS6 TRANSCRIPTION FACTOR (EUROFUNG)"/>
    <property type="match status" value="1"/>
</dbReference>
<dbReference type="Gene3D" id="4.10.240.10">
    <property type="entry name" value="Zn(2)-C6 fungal-type DNA-binding domain"/>
    <property type="match status" value="1"/>
</dbReference>
<accession>A0A117E088</accession>
<dbReference type="Proteomes" id="UP000068243">
    <property type="component" value="Unassembled WGS sequence"/>
</dbReference>
<organism evidence="8 9">
    <name type="scientific">Aspergillus niger</name>
    <dbReference type="NCBI Taxonomy" id="5061"/>
    <lineage>
        <taxon>Eukaryota</taxon>
        <taxon>Fungi</taxon>
        <taxon>Dikarya</taxon>
        <taxon>Ascomycota</taxon>
        <taxon>Pezizomycotina</taxon>
        <taxon>Eurotiomycetes</taxon>
        <taxon>Eurotiomycetidae</taxon>
        <taxon>Eurotiales</taxon>
        <taxon>Aspergillaceae</taxon>
        <taxon>Aspergillus</taxon>
        <taxon>Aspergillus subgen. Circumdati</taxon>
    </lineage>
</organism>
<proteinExistence type="predicted"/>
<sequence>MTASTGKRSSRACLRCRKRKTRCDLDTIGEPGKAPCVFCHDTKSQCVLIKSRRGGNYRQHQHKSGPSRRQKTPLPTNSGDSNGPDMEPANSGSDVTGSSSDGEGSVGRQNPGDVLTMELRNPSDALQILAMSGQVRSESRLQAQFTSTANLEEQLDAAAQRASASDTNHSQDSQGHQRPSATIFDDYELVKRGVLRPSLVFELLHELATLHGTASVSTDGDQVSQLLSSVLPDRPFSFAAILTIASRDNPHHSLTHRYCWDHTQRLLVDVLLAYPWTQTPATVQGLLLLAEWLPHIQVQETSSESSKNLFSEDRTAWSLVGLAVRQGYLQRLDQAAFRNFSNSGSKQRTEQDRIVWAYIFIADRQISVRLGQSFWSRGPSLAAKFTADDFPSLQPRPENDNEDYASWLQASMELIQILHNAHAILYSSKDRTLAMVYEGDYARYLDDFRTSATTWRSAWDNLAVSAKIKTTLLIMYEYIRLYTNAFSFQAVLTRASRPHGSSNKGQQNERSFADILSKGIMASPDGRYIFDAISAAMNLLALMNSLDPRHVLCYLPSRYYLYGVYAAVLLHKADRAGAFQSEEQHQEITTLAQKFISALEKGASTESHICHSYSRMLRQLWSRREKKKTKASRSQDNIELNLGDQHNLSTPPQPFLLAQEPDNQTCTNGTLGDACISQQISPLPMENNVSEFPSVEGYFLGSFMPGIADFSTPNFDEYLVQEYSLISGADGPQNWNSVNPNVDSHILDL</sequence>
<protein>
    <submittedName>
        <fullName evidence="8">C6 transcription factor</fullName>
    </submittedName>
</protein>
<feature type="compositionally biased region" description="Low complexity" evidence="6">
    <location>
        <begin position="91"/>
        <end position="107"/>
    </location>
</feature>
<dbReference type="GO" id="GO:0005634">
    <property type="term" value="C:nucleus"/>
    <property type="evidence" value="ECO:0007669"/>
    <property type="project" value="TreeGrafter"/>
</dbReference>
<dbReference type="GO" id="GO:0008270">
    <property type="term" value="F:zinc ion binding"/>
    <property type="evidence" value="ECO:0007669"/>
    <property type="project" value="InterPro"/>
</dbReference>
<dbReference type="VEuPathDB" id="FungiDB:An11g03630"/>
<dbReference type="GO" id="GO:0003677">
    <property type="term" value="F:DNA binding"/>
    <property type="evidence" value="ECO:0007669"/>
    <property type="project" value="UniProtKB-KW"/>
</dbReference>
<feature type="compositionally biased region" description="Polar residues" evidence="6">
    <location>
        <begin position="162"/>
        <end position="180"/>
    </location>
</feature>
<evidence type="ECO:0000256" key="1">
    <source>
        <dbReference type="ARBA" id="ARBA00022723"/>
    </source>
</evidence>
<dbReference type="SMART" id="SM00906">
    <property type="entry name" value="Fungal_trans"/>
    <property type="match status" value="1"/>
</dbReference>
<dbReference type="OrthoDB" id="5818554at2759"/>
<evidence type="ECO:0000256" key="5">
    <source>
        <dbReference type="ARBA" id="ARBA00023242"/>
    </source>
</evidence>
<feature type="domain" description="Zn(2)-C6 fungal-type" evidence="7">
    <location>
        <begin position="12"/>
        <end position="48"/>
    </location>
</feature>
<evidence type="ECO:0000313" key="9">
    <source>
        <dbReference type="Proteomes" id="UP000068243"/>
    </source>
</evidence>
<dbReference type="GO" id="GO:0006351">
    <property type="term" value="P:DNA-templated transcription"/>
    <property type="evidence" value="ECO:0007669"/>
    <property type="project" value="InterPro"/>
</dbReference>
<feature type="compositionally biased region" description="Polar residues" evidence="6">
    <location>
        <begin position="632"/>
        <end position="646"/>
    </location>
</feature>
<dbReference type="GO" id="GO:0000981">
    <property type="term" value="F:DNA-binding transcription factor activity, RNA polymerase II-specific"/>
    <property type="evidence" value="ECO:0007669"/>
    <property type="project" value="InterPro"/>
</dbReference>
<dbReference type="InterPro" id="IPR007219">
    <property type="entry name" value="XnlR_reg_dom"/>
</dbReference>
<gene>
    <name evidence="8" type="ORF">ABL_04889</name>
</gene>
<dbReference type="Pfam" id="PF00172">
    <property type="entry name" value="Zn_clus"/>
    <property type="match status" value="1"/>
</dbReference>
<dbReference type="GO" id="GO:0009893">
    <property type="term" value="P:positive regulation of metabolic process"/>
    <property type="evidence" value="ECO:0007669"/>
    <property type="project" value="UniProtKB-ARBA"/>
</dbReference>
<dbReference type="VEuPathDB" id="FungiDB:ATCC64974_24850"/>
<feature type="region of interest" description="Disordered" evidence="6">
    <location>
        <begin position="157"/>
        <end position="180"/>
    </location>
</feature>
<dbReference type="VEuPathDB" id="FungiDB:M747DRAFT_349995"/>
<evidence type="ECO:0000313" key="8">
    <source>
        <dbReference type="EMBL" id="GAQ42228.1"/>
    </source>
</evidence>
<dbReference type="InterPro" id="IPR001138">
    <property type="entry name" value="Zn2Cys6_DnaBD"/>
</dbReference>
<evidence type="ECO:0000256" key="2">
    <source>
        <dbReference type="ARBA" id="ARBA00023015"/>
    </source>
</evidence>
<dbReference type="VEuPathDB" id="FungiDB:ASPNIDRAFT2_1095405"/>
<keyword evidence="3" id="KW-0238">DNA-binding</keyword>
<keyword evidence="1" id="KW-0479">Metal-binding</keyword>
<dbReference type="InterPro" id="IPR036864">
    <property type="entry name" value="Zn2-C6_fun-type_DNA-bd_sf"/>
</dbReference>
<dbReference type="AlphaFoldDB" id="A0A117E088"/>
<feature type="region of interest" description="Disordered" evidence="6">
    <location>
        <begin position="52"/>
        <end position="116"/>
    </location>
</feature>
<comment type="caution">
    <text evidence="8">The sequence shown here is derived from an EMBL/GenBank/DDBJ whole genome shotgun (WGS) entry which is preliminary data.</text>
</comment>
<keyword evidence="2" id="KW-0805">Transcription regulation</keyword>
<dbReference type="EMBL" id="BCMY01000007">
    <property type="protein sequence ID" value="GAQ42228.1"/>
    <property type="molecule type" value="Genomic_DNA"/>
</dbReference>
<dbReference type="CDD" id="cd12148">
    <property type="entry name" value="fungal_TF_MHR"/>
    <property type="match status" value="1"/>
</dbReference>
<dbReference type="SUPFAM" id="SSF57701">
    <property type="entry name" value="Zn2/Cys6 DNA-binding domain"/>
    <property type="match status" value="1"/>
</dbReference>
<reference evidence="9" key="1">
    <citation type="journal article" date="2016" name="Genome Announc.">
        <title>Draft genome sequence of Aspergillus niger strain An76.</title>
        <authorList>
            <person name="Gong W."/>
            <person name="Cheng Z."/>
            <person name="Zhang H."/>
            <person name="Liu L."/>
            <person name="Gao P."/>
            <person name="Wang L."/>
        </authorList>
    </citation>
    <scope>NUCLEOTIDE SEQUENCE [LARGE SCALE GENOMIC DNA]</scope>
    <source>
        <strain evidence="9">An76</strain>
    </source>
</reference>
<evidence type="ECO:0000256" key="3">
    <source>
        <dbReference type="ARBA" id="ARBA00023125"/>
    </source>
</evidence>
<feature type="compositionally biased region" description="Basic residues" evidence="6">
    <location>
        <begin position="52"/>
        <end position="71"/>
    </location>
</feature>
<dbReference type="PANTHER" id="PTHR31644">
    <property type="entry name" value="TRANSCRIPTIONAL ACTIVATOR ARO80-RELATED"/>
    <property type="match status" value="1"/>
</dbReference>
<dbReference type="PROSITE" id="PS50048">
    <property type="entry name" value="ZN2_CY6_FUNGAL_2"/>
    <property type="match status" value="1"/>
</dbReference>
<evidence type="ECO:0000256" key="6">
    <source>
        <dbReference type="SAM" id="MobiDB-lite"/>
    </source>
</evidence>
<dbReference type="OMA" id="TESHICH"/>
<dbReference type="PROSITE" id="PS00463">
    <property type="entry name" value="ZN2_CY6_FUNGAL_1"/>
    <property type="match status" value="1"/>
</dbReference>
<dbReference type="InterPro" id="IPR052780">
    <property type="entry name" value="AAA_Catabolism_Regulators"/>
</dbReference>
<dbReference type="CDD" id="cd00067">
    <property type="entry name" value="GAL4"/>
    <property type="match status" value="1"/>
</dbReference>